<dbReference type="RefSeq" id="WP_171398659.1">
    <property type="nucleotide sequence ID" value="NZ_CP049838.1"/>
</dbReference>
<protein>
    <submittedName>
        <fullName evidence="2">DUF3592 domain-containing protein</fullName>
    </submittedName>
</protein>
<keyword evidence="1" id="KW-0472">Membrane</keyword>
<dbReference type="Proteomes" id="UP000502665">
    <property type="component" value="Chromosome"/>
</dbReference>
<proteinExistence type="predicted"/>
<feature type="transmembrane region" description="Helical" evidence="1">
    <location>
        <begin position="12"/>
        <end position="30"/>
    </location>
</feature>
<organism evidence="2 3">
    <name type="scientific">Streptomyces asoensis</name>
    <dbReference type="NCBI Taxonomy" id="249586"/>
    <lineage>
        <taxon>Bacteria</taxon>
        <taxon>Bacillati</taxon>
        <taxon>Actinomycetota</taxon>
        <taxon>Actinomycetes</taxon>
        <taxon>Kitasatosporales</taxon>
        <taxon>Streptomycetaceae</taxon>
        <taxon>Streptomyces</taxon>
    </lineage>
</organism>
<keyword evidence="3" id="KW-1185">Reference proteome</keyword>
<reference evidence="2" key="1">
    <citation type="submission" date="2020-03" db="EMBL/GenBank/DDBJ databases">
        <title>Molecular networking-based the target discovery of potent antiproliferative macrolactams: 5/6/7/16 polycyclic ansamycins and glycosylated trienomycin from Streptomyces cacaoi subsp. asoensis.</title>
        <authorList>
            <person name="Liu L.-L."/>
        </authorList>
    </citation>
    <scope>NUCLEOTIDE SEQUENCE [LARGE SCALE GENOMIC DNA]</scope>
    <source>
        <strain evidence="2">H2S5</strain>
    </source>
</reference>
<sequence length="285" mass="30919">MDGYEQLLELWWVVPAAPALLGYVLSLTGLTRAQRAVWVKARIVAVEPPAHGASKRPGIPVTITFQDPSTERQFTLPNAGRHGDSVEEAWVGRELQVRYPRGRPHRFRVTLDTPQDRNGRVGPDCAVILLLIGLAIHATVLWGYQYSLLGFGALLTVFAAASPDIRTARTRDDLLSSAVAVPARVVAVTKDVYTDGEGDEIVNHAPVLTFTTQDGTHVTVLSRDGIPDPSHSLHRELTLHYAPSDPAVYTPDLTADHRANERAIGWIIILLITGVTAVATGAALL</sequence>
<dbReference type="EMBL" id="CP049838">
    <property type="protein sequence ID" value="QJT03188.1"/>
    <property type="molecule type" value="Genomic_DNA"/>
</dbReference>
<evidence type="ECO:0000313" key="3">
    <source>
        <dbReference type="Proteomes" id="UP000502665"/>
    </source>
</evidence>
<keyword evidence="1" id="KW-0812">Transmembrane</keyword>
<gene>
    <name evidence="2" type="ORF">G9272_25305</name>
</gene>
<dbReference type="AlphaFoldDB" id="A0A6M4WSS5"/>
<evidence type="ECO:0000313" key="2">
    <source>
        <dbReference type="EMBL" id="QJT03188.1"/>
    </source>
</evidence>
<feature type="transmembrane region" description="Helical" evidence="1">
    <location>
        <begin position="121"/>
        <end position="138"/>
    </location>
</feature>
<accession>A0A6M4WSS5</accession>
<feature type="transmembrane region" description="Helical" evidence="1">
    <location>
        <begin position="263"/>
        <end position="284"/>
    </location>
</feature>
<name>A0A6M4WSS5_9ACTN</name>
<evidence type="ECO:0000256" key="1">
    <source>
        <dbReference type="SAM" id="Phobius"/>
    </source>
</evidence>
<keyword evidence="1" id="KW-1133">Transmembrane helix</keyword>